<dbReference type="EMBL" id="VMQU01000216">
    <property type="protein sequence ID" value="TVS77663.1"/>
    <property type="molecule type" value="Genomic_DNA"/>
</dbReference>
<dbReference type="AlphaFoldDB" id="A0A557WWN1"/>
<dbReference type="PANTHER" id="PTHR23151">
    <property type="entry name" value="DIHYDROLIPOAMIDE ACETYL/SUCCINYL-TRANSFERASE-RELATED"/>
    <property type="match status" value="1"/>
</dbReference>
<comment type="caution">
    <text evidence="4">The sequence shown here is derived from an EMBL/GenBank/DDBJ whole genome shotgun (WGS) entry which is preliminary data.</text>
</comment>
<evidence type="ECO:0000256" key="1">
    <source>
        <dbReference type="ARBA" id="ARBA00022823"/>
    </source>
</evidence>
<accession>A0A557WWN1</accession>
<dbReference type="InterPro" id="IPR045257">
    <property type="entry name" value="E2/Pdx1"/>
</dbReference>
<evidence type="ECO:0000259" key="3">
    <source>
        <dbReference type="PROSITE" id="PS50968"/>
    </source>
</evidence>
<gene>
    <name evidence="4" type="ORF">FPZ47_26570</name>
</gene>
<dbReference type="PANTHER" id="PTHR23151:SF90">
    <property type="entry name" value="DIHYDROLIPOYLLYSINE-RESIDUE ACETYLTRANSFERASE COMPONENT OF PYRUVATE DEHYDROGENASE COMPLEX, MITOCHONDRIAL-RELATED"/>
    <property type="match status" value="1"/>
</dbReference>
<reference evidence="4 5" key="1">
    <citation type="submission" date="2019-07" db="EMBL/GenBank/DDBJ databases">
        <title>New Mycobacterium species.</title>
        <authorList>
            <person name="Tortoli E."/>
            <person name="Ghielmetti G."/>
            <person name="Friedel U."/>
            <person name="Trovato A."/>
        </authorList>
    </citation>
    <scope>NUCLEOTIDE SEQUENCE [LARGE SCALE GENOMIC DNA]</scope>
    <source>
        <strain evidence="4 5">16-83</strain>
    </source>
</reference>
<organism evidence="4 5">
    <name type="scientific">Mycobacterium helveticum</name>
    <dbReference type="NCBI Taxonomy" id="2592811"/>
    <lineage>
        <taxon>Bacteria</taxon>
        <taxon>Bacillati</taxon>
        <taxon>Actinomycetota</taxon>
        <taxon>Actinomycetes</taxon>
        <taxon>Mycobacteriales</taxon>
        <taxon>Mycobacteriaceae</taxon>
        <taxon>Mycobacterium</taxon>
    </lineage>
</organism>
<evidence type="ECO:0000313" key="4">
    <source>
        <dbReference type="EMBL" id="TVS77663.1"/>
    </source>
</evidence>
<name>A0A557WWN1_9MYCO</name>
<dbReference type="Proteomes" id="UP000320513">
    <property type="component" value="Unassembled WGS sequence"/>
</dbReference>
<feature type="region of interest" description="Disordered" evidence="2">
    <location>
        <begin position="73"/>
        <end position="110"/>
    </location>
</feature>
<feature type="compositionally biased region" description="Low complexity" evidence="2">
    <location>
        <begin position="88"/>
        <end position="100"/>
    </location>
</feature>
<feature type="non-terminal residue" evidence="4">
    <location>
        <position position="110"/>
    </location>
</feature>
<feature type="domain" description="Lipoyl-binding" evidence="3">
    <location>
        <begin position="1"/>
        <end position="71"/>
    </location>
</feature>
<evidence type="ECO:0000256" key="2">
    <source>
        <dbReference type="SAM" id="MobiDB-lite"/>
    </source>
</evidence>
<dbReference type="Gene3D" id="2.40.50.100">
    <property type="match status" value="1"/>
</dbReference>
<dbReference type="InterPro" id="IPR011053">
    <property type="entry name" value="Single_hybrid_motif"/>
</dbReference>
<dbReference type="PROSITE" id="PS00189">
    <property type="entry name" value="LIPOYL"/>
    <property type="match status" value="1"/>
</dbReference>
<keyword evidence="5" id="KW-1185">Reference proteome</keyword>
<dbReference type="SUPFAM" id="SSF51230">
    <property type="entry name" value="Single hybrid motif"/>
    <property type="match status" value="1"/>
</dbReference>
<proteinExistence type="predicted"/>
<dbReference type="PROSITE" id="PS50968">
    <property type="entry name" value="BIOTINYL_LIPOYL"/>
    <property type="match status" value="1"/>
</dbReference>
<dbReference type="Pfam" id="PF00364">
    <property type="entry name" value="Biotin_lipoyl"/>
    <property type="match status" value="1"/>
</dbReference>
<dbReference type="InterPro" id="IPR000089">
    <property type="entry name" value="Biotin_lipoyl"/>
</dbReference>
<dbReference type="CDD" id="cd06849">
    <property type="entry name" value="lipoyl_domain"/>
    <property type="match status" value="1"/>
</dbReference>
<sequence length="110" mass="11166">MPRLSDTMTEGVVGQWLKREGDIVRRGDTLAEIETDKATMELEAYDSGVLTRIIAPEGSTVPIGQPIAVIDDPTSAAEPGGGQVVSNAPTDGVAAGAAPTPASPASPPEA</sequence>
<dbReference type="InterPro" id="IPR003016">
    <property type="entry name" value="2-oxoA_DH_lipoyl-BS"/>
</dbReference>
<dbReference type="GO" id="GO:0006086">
    <property type="term" value="P:pyruvate decarboxylation to acetyl-CoA"/>
    <property type="evidence" value="ECO:0007669"/>
    <property type="project" value="InterPro"/>
</dbReference>
<protein>
    <submittedName>
        <fullName evidence="4">2-oxo acid dehydrogenase subunit E2</fullName>
    </submittedName>
</protein>
<dbReference type="GO" id="GO:0045254">
    <property type="term" value="C:pyruvate dehydrogenase complex"/>
    <property type="evidence" value="ECO:0007669"/>
    <property type="project" value="InterPro"/>
</dbReference>
<evidence type="ECO:0000313" key="5">
    <source>
        <dbReference type="Proteomes" id="UP000320513"/>
    </source>
</evidence>
<keyword evidence="1" id="KW-0450">Lipoyl</keyword>
<feature type="compositionally biased region" description="Pro residues" evidence="2">
    <location>
        <begin position="101"/>
        <end position="110"/>
    </location>
</feature>